<dbReference type="SMART" id="SM00198">
    <property type="entry name" value="SCP"/>
    <property type="match status" value="1"/>
</dbReference>
<dbReference type="CDD" id="cd05382">
    <property type="entry name" value="CAP_GAPR1-like"/>
    <property type="match status" value="1"/>
</dbReference>
<dbReference type="InterPro" id="IPR001283">
    <property type="entry name" value="CRISP-related"/>
</dbReference>
<dbReference type="Proteomes" id="UP001189180">
    <property type="component" value="Unassembled WGS sequence"/>
</dbReference>
<dbReference type="PANTHER" id="PTHR10334">
    <property type="entry name" value="CYSTEINE-RICH SECRETORY PROTEIN-RELATED"/>
    <property type="match status" value="1"/>
</dbReference>
<feature type="domain" description="SCP" evidence="1">
    <location>
        <begin position="19"/>
        <end position="153"/>
    </location>
</feature>
<gene>
    <name evidence="2" type="ORF">FHB240107_LOCUS6549</name>
</gene>
<dbReference type="SUPFAM" id="SSF55797">
    <property type="entry name" value="PR-1-like"/>
    <property type="match status" value="1"/>
</dbReference>
<dbReference type="Gene3D" id="3.40.33.10">
    <property type="entry name" value="CAP"/>
    <property type="match status" value="1"/>
</dbReference>
<accession>A0ABC9HFG8</accession>
<reference evidence="2 3" key="1">
    <citation type="submission" date="2024-08" db="EMBL/GenBank/DDBJ databases">
        <authorList>
            <person name="Paterson S."/>
        </authorList>
    </citation>
    <scope>NUCLEOTIDE SEQUENCE [LARGE SCALE GENOMIC DNA]</scope>
</reference>
<dbReference type="AlphaFoldDB" id="A0ABC9HFG8"/>
<dbReference type="EMBL" id="CANUEZ050000199">
    <property type="protein sequence ID" value="CAM0512212.1"/>
    <property type="molecule type" value="Genomic_DNA"/>
</dbReference>
<dbReference type="FunFam" id="3.40.33.10:FF:000002">
    <property type="entry name" value="Golgi-associated plant pathogenesis-related protein 1"/>
    <property type="match status" value="1"/>
</dbReference>
<dbReference type="InterPro" id="IPR034113">
    <property type="entry name" value="SCP_GAPR1-like"/>
</dbReference>
<sequence length="197" mass="22519">MSKTSARDIEKHWEKTVRDFGKECLMEHNRLRSIHTSPPLKLSKDLCRTAQKHARQLVNEQSVMRLSEINFGQNVASIKTSMNNALSGVLVARCWYKESENYDYSEENPVNAGHFTQLVWRDSTKVGFGCAKDQDRGIIYIVAHYSPTGNVDGRFVTNVMKPEVWDTAVAGWNMSPAGRRKIGSCRCRRVRKSYFLS</sequence>
<keyword evidence="3" id="KW-1185">Reference proteome</keyword>
<name>A0ABC9HFG8_FASHE</name>
<dbReference type="Pfam" id="PF00188">
    <property type="entry name" value="CAP"/>
    <property type="match status" value="1"/>
</dbReference>
<organism evidence="2 3">
    <name type="scientific">Fasciola hepatica</name>
    <name type="common">Liver fluke</name>
    <dbReference type="NCBI Taxonomy" id="6192"/>
    <lineage>
        <taxon>Eukaryota</taxon>
        <taxon>Metazoa</taxon>
        <taxon>Spiralia</taxon>
        <taxon>Lophotrochozoa</taxon>
        <taxon>Platyhelminthes</taxon>
        <taxon>Trematoda</taxon>
        <taxon>Digenea</taxon>
        <taxon>Plagiorchiida</taxon>
        <taxon>Echinostomata</taxon>
        <taxon>Echinostomatoidea</taxon>
        <taxon>Fasciolidae</taxon>
        <taxon>Fasciola</taxon>
    </lineage>
</organism>
<dbReference type="PROSITE" id="PS01009">
    <property type="entry name" value="CRISP_1"/>
    <property type="match status" value="1"/>
</dbReference>
<dbReference type="InterPro" id="IPR018244">
    <property type="entry name" value="Allrgn_V5/Tpx1_CS"/>
</dbReference>
<dbReference type="InterPro" id="IPR014044">
    <property type="entry name" value="CAP_dom"/>
</dbReference>
<evidence type="ECO:0000259" key="1">
    <source>
        <dbReference type="SMART" id="SM00198"/>
    </source>
</evidence>
<proteinExistence type="predicted"/>
<protein>
    <recommendedName>
        <fullName evidence="1">SCP domain-containing protein</fullName>
    </recommendedName>
</protein>
<dbReference type="PRINTS" id="PR00837">
    <property type="entry name" value="V5TPXLIKE"/>
</dbReference>
<evidence type="ECO:0000313" key="3">
    <source>
        <dbReference type="Proteomes" id="UP001189180"/>
    </source>
</evidence>
<dbReference type="InterPro" id="IPR035940">
    <property type="entry name" value="CAP_sf"/>
</dbReference>
<evidence type="ECO:0000313" key="2">
    <source>
        <dbReference type="EMBL" id="CAM0512212.1"/>
    </source>
</evidence>
<comment type="caution">
    <text evidence="2">The sequence shown here is derived from an EMBL/GenBank/DDBJ whole genome shotgun (WGS) entry which is preliminary data.</text>
</comment>